<organism evidence="9 10">
    <name type="scientific">Candidatus Kaiserbacteria bacterium RIFCSPHIGHO2_01_FULL_49_13</name>
    <dbReference type="NCBI Taxonomy" id="1798477"/>
    <lineage>
        <taxon>Bacteria</taxon>
        <taxon>Candidatus Kaiseribacteriota</taxon>
    </lineage>
</organism>
<feature type="binding site" evidence="6">
    <location>
        <position position="239"/>
    </location>
    <ligand>
        <name>a divalent metal cation</name>
        <dbReference type="ChEBI" id="CHEBI:60240"/>
        <label>1</label>
    </ligand>
</feature>
<gene>
    <name evidence="6" type="primary">map</name>
    <name evidence="9" type="ORF">A2671_01815</name>
</gene>
<reference evidence="9 10" key="1">
    <citation type="journal article" date="2016" name="Nat. Commun.">
        <title>Thousands of microbial genomes shed light on interconnected biogeochemical processes in an aquifer system.</title>
        <authorList>
            <person name="Anantharaman K."/>
            <person name="Brown C.T."/>
            <person name="Hug L.A."/>
            <person name="Sharon I."/>
            <person name="Castelle C.J."/>
            <person name="Probst A.J."/>
            <person name="Thomas B.C."/>
            <person name="Singh A."/>
            <person name="Wilkins M.J."/>
            <person name="Karaoz U."/>
            <person name="Brodie E.L."/>
            <person name="Williams K.H."/>
            <person name="Hubbard S.S."/>
            <person name="Banfield J.F."/>
        </authorList>
    </citation>
    <scope>NUCLEOTIDE SEQUENCE [LARGE SCALE GENOMIC DNA]</scope>
</reference>
<evidence type="ECO:0000256" key="5">
    <source>
        <dbReference type="ARBA" id="ARBA00022801"/>
    </source>
</evidence>
<dbReference type="EC" id="3.4.11.18" evidence="6 7"/>
<dbReference type="CDD" id="cd01086">
    <property type="entry name" value="MetAP1"/>
    <property type="match status" value="1"/>
</dbReference>
<dbReference type="InterPro" id="IPR001714">
    <property type="entry name" value="Pept_M24_MAP"/>
</dbReference>
<dbReference type="InterPro" id="IPR002467">
    <property type="entry name" value="Pept_M24A_MAP1"/>
</dbReference>
<keyword evidence="3 6" id="KW-0645">Protease</keyword>
<evidence type="ECO:0000259" key="8">
    <source>
        <dbReference type="Pfam" id="PF00557"/>
    </source>
</evidence>
<dbReference type="EMBL" id="MFKQ01000006">
    <property type="protein sequence ID" value="OGG47575.1"/>
    <property type="molecule type" value="Genomic_DNA"/>
</dbReference>
<dbReference type="PRINTS" id="PR00599">
    <property type="entry name" value="MAPEPTIDASE"/>
</dbReference>
<comment type="catalytic activity">
    <reaction evidence="6 7">
        <text>Release of N-terminal amino acids, preferentially methionine, from peptides and arylamides.</text>
        <dbReference type="EC" id="3.4.11.18"/>
    </reaction>
</comment>
<evidence type="ECO:0000313" key="10">
    <source>
        <dbReference type="Proteomes" id="UP000178344"/>
    </source>
</evidence>
<dbReference type="Pfam" id="PF00557">
    <property type="entry name" value="Peptidase_M24"/>
    <property type="match status" value="1"/>
</dbReference>
<feature type="binding site" evidence="6">
    <location>
        <position position="112"/>
    </location>
    <ligand>
        <name>a divalent metal cation</name>
        <dbReference type="ChEBI" id="CHEBI:60240"/>
        <label>2</label>
        <note>catalytic</note>
    </ligand>
</feature>
<dbReference type="Proteomes" id="UP000178344">
    <property type="component" value="Unassembled WGS sequence"/>
</dbReference>
<dbReference type="PANTHER" id="PTHR43330:SF27">
    <property type="entry name" value="METHIONINE AMINOPEPTIDASE"/>
    <property type="match status" value="1"/>
</dbReference>
<evidence type="ECO:0000256" key="7">
    <source>
        <dbReference type="RuleBase" id="RU003653"/>
    </source>
</evidence>
<evidence type="ECO:0000256" key="1">
    <source>
        <dbReference type="ARBA" id="ARBA00002521"/>
    </source>
</evidence>
<name>A0A1F6CEC3_9BACT</name>
<protein>
    <recommendedName>
        <fullName evidence="6 7">Methionine aminopeptidase</fullName>
        <shortName evidence="6">MAP</shortName>
        <shortName evidence="6">MetAP</shortName>
        <ecNumber evidence="6 7">3.4.11.18</ecNumber>
    </recommendedName>
    <alternativeName>
        <fullName evidence="6">Peptidase M</fullName>
    </alternativeName>
</protein>
<dbReference type="GO" id="GO:0005829">
    <property type="term" value="C:cytosol"/>
    <property type="evidence" value="ECO:0007669"/>
    <property type="project" value="TreeGrafter"/>
</dbReference>
<evidence type="ECO:0000313" key="9">
    <source>
        <dbReference type="EMBL" id="OGG47575.1"/>
    </source>
</evidence>
<comment type="caution">
    <text evidence="9">The sequence shown here is derived from an EMBL/GenBank/DDBJ whole genome shotgun (WGS) entry which is preliminary data.</text>
</comment>
<dbReference type="Gene3D" id="3.90.230.10">
    <property type="entry name" value="Creatinase/methionine aminopeptidase superfamily"/>
    <property type="match status" value="1"/>
</dbReference>
<keyword evidence="5 6" id="KW-0378">Hydrolase</keyword>
<feature type="domain" description="Peptidase M24" evidence="8">
    <location>
        <begin position="12"/>
        <end position="246"/>
    </location>
</feature>
<dbReference type="GO" id="GO:0070006">
    <property type="term" value="F:metalloaminopeptidase activity"/>
    <property type="evidence" value="ECO:0007669"/>
    <property type="project" value="UniProtKB-UniRule"/>
</dbReference>
<feature type="binding site" evidence="6">
    <location>
        <position position="182"/>
    </location>
    <ligand>
        <name>substrate</name>
    </ligand>
</feature>
<feature type="binding site" evidence="6">
    <location>
        <position position="239"/>
    </location>
    <ligand>
        <name>a divalent metal cation</name>
        <dbReference type="ChEBI" id="CHEBI:60240"/>
        <label>2</label>
        <note>catalytic</note>
    </ligand>
</feature>
<evidence type="ECO:0000256" key="4">
    <source>
        <dbReference type="ARBA" id="ARBA00022723"/>
    </source>
</evidence>
<dbReference type="HAMAP" id="MF_01974">
    <property type="entry name" value="MetAP_1"/>
    <property type="match status" value="1"/>
</dbReference>
<evidence type="ECO:0000256" key="3">
    <source>
        <dbReference type="ARBA" id="ARBA00022670"/>
    </source>
</evidence>
<accession>A0A1F6CEC3</accession>
<dbReference type="SUPFAM" id="SSF55920">
    <property type="entry name" value="Creatinase/aminopeptidase"/>
    <property type="match status" value="1"/>
</dbReference>
<feature type="binding site" evidence="6">
    <location>
        <position position="82"/>
    </location>
    <ligand>
        <name>substrate</name>
    </ligand>
</feature>
<keyword evidence="2 6" id="KW-0031">Aminopeptidase</keyword>
<feature type="binding site" evidence="6">
    <location>
        <position position="101"/>
    </location>
    <ligand>
        <name>a divalent metal cation</name>
        <dbReference type="ChEBI" id="CHEBI:60240"/>
        <label>1</label>
    </ligand>
</feature>
<feature type="binding site" evidence="6">
    <location>
        <position position="175"/>
    </location>
    <ligand>
        <name>a divalent metal cation</name>
        <dbReference type="ChEBI" id="CHEBI:60240"/>
        <label>2</label>
        <note>catalytic</note>
    </ligand>
</feature>
<dbReference type="AlphaFoldDB" id="A0A1F6CEC3"/>
<dbReference type="InterPro" id="IPR036005">
    <property type="entry name" value="Creatinase/aminopeptidase-like"/>
</dbReference>
<evidence type="ECO:0000256" key="6">
    <source>
        <dbReference type="HAMAP-Rule" id="MF_01974"/>
    </source>
</evidence>
<keyword evidence="4 6" id="KW-0479">Metal-binding</keyword>
<dbReference type="PANTHER" id="PTHR43330">
    <property type="entry name" value="METHIONINE AMINOPEPTIDASE"/>
    <property type="match status" value="1"/>
</dbReference>
<sequence length="254" mass="26674">MIAKTETEITALREGGRRLGTILRVLAADIRPGISTAELNERAESLIRAGGDAPAFLNYTPQGARRPYPGTLCASVNEEVVHGIPNEKPRTLKEGDIIALDLGLVHDGLIVDAALTVGVGVVDATAKKLIKTAQAALSAGIKKTKVGNTIGDIGYAIGVVIEKAGFVAANELGGHAVGKRVHEEPFVPNWGVPGSGVKLAEGMVLALEPIVNEGTANIKQLSDGYTIVTRDGKRSSHFEHTILITKKGPEILTK</sequence>
<comment type="function">
    <text evidence="1 6">Removes the N-terminal methionine from nascent proteins. The N-terminal methionine is often cleaved when the second residue in the primary sequence is small and uncharged (Met-Ala-, Cys, Gly, Pro, Ser, Thr, or Val). Requires deformylation of the N(alpha)-formylated initiator methionine before it can be hydrolyzed.</text>
</comment>
<feature type="binding site" evidence="6">
    <location>
        <position position="112"/>
    </location>
    <ligand>
        <name>a divalent metal cation</name>
        <dbReference type="ChEBI" id="CHEBI:60240"/>
        <label>1</label>
    </ligand>
</feature>
<comment type="cofactor">
    <cofactor evidence="6">
        <name>Co(2+)</name>
        <dbReference type="ChEBI" id="CHEBI:48828"/>
    </cofactor>
    <cofactor evidence="6">
        <name>Zn(2+)</name>
        <dbReference type="ChEBI" id="CHEBI:29105"/>
    </cofactor>
    <cofactor evidence="6">
        <name>Mn(2+)</name>
        <dbReference type="ChEBI" id="CHEBI:29035"/>
    </cofactor>
    <cofactor evidence="6">
        <name>Fe(2+)</name>
        <dbReference type="ChEBI" id="CHEBI:29033"/>
    </cofactor>
    <text evidence="6">Binds 2 divalent metal cations per subunit. Has a high-affinity and a low affinity metal-binding site. The true nature of the physiological cofactor is under debate. The enzyme is active with cobalt, zinc, manganese or divalent iron ions. Most likely, methionine aminopeptidases function as mononuclear Fe(2+)-metalloproteases under physiological conditions, and the catalytically relevant metal-binding site has been assigned to the histidine-containing high-affinity site.</text>
</comment>
<dbReference type="GO" id="GO:0046872">
    <property type="term" value="F:metal ion binding"/>
    <property type="evidence" value="ECO:0007669"/>
    <property type="project" value="UniProtKB-UniRule"/>
</dbReference>
<dbReference type="GO" id="GO:0006508">
    <property type="term" value="P:proteolysis"/>
    <property type="evidence" value="ECO:0007669"/>
    <property type="project" value="UniProtKB-KW"/>
</dbReference>
<proteinExistence type="inferred from homology"/>
<dbReference type="GO" id="GO:0004239">
    <property type="term" value="F:initiator methionyl aminopeptidase activity"/>
    <property type="evidence" value="ECO:0007669"/>
    <property type="project" value="UniProtKB-UniRule"/>
</dbReference>
<comment type="subunit">
    <text evidence="6">Monomer.</text>
</comment>
<comment type="similarity">
    <text evidence="6">Belongs to the peptidase M24A family. Methionine aminopeptidase type 1 subfamily.</text>
</comment>
<feature type="binding site" evidence="6">
    <location>
        <position position="208"/>
    </location>
    <ligand>
        <name>a divalent metal cation</name>
        <dbReference type="ChEBI" id="CHEBI:60240"/>
        <label>2</label>
        <note>catalytic</note>
    </ligand>
</feature>
<dbReference type="InterPro" id="IPR000994">
    <property type="entry name" value="Pept_M24"/>
</dbReference>
<dbReference type="NCBIfam" id="TIGR00500">
    <property type="entry name" value="met_pdase_I"/>
    <property type="match status" value="1"/>
</dbReference>
<evidence type="ECO:0000256" key="2">
    <source>
        <dbReference type="ARBA" id="ARBA00022438"/>
    </source>
</evidence>